<reference evidence="1 2" key="1">
    <citation type="submission" date="2020-03" db="EMBL/GenBank/DDBJ databases">
        <title>Whole genome shotgun sequence of Phytohabitans flavus NBRC 107702.</title>
        <authorList>
            <person name="Komaki H."/>
            <person name="Tamura T."/>
        </authorList>
    </citation>
    <scope>NUCLEOTIDE SEQUENCE [LARGE SCALE GENOMIC DNA]</scope>
    <source>
        <strain evidence="1 2">NBRC 107702</strain>
    </source>
</reference>
<dbReference type="Proteomes" id="UP000502508">
    <property type="component" value="Chromosome"/>
</dbReference>
<accession>A0A6F8XU93</accession>
<proteinExistence type="predicted"/>
<evidence type="ECO:0008006" key="3">
    <source>
        <dbReference type="Google" id="ProtNLM"/>
    </source>
</evidence>
<evidence type="ECO:0000313" key="1">
    <source>
        <dbReference type="EMBL" id="BCB77311.1"/>
    </source>
</evidence>
<sequence length="127" mass="13606">MTWLDWVPGVRLPDLVAGHDVSLGIFGTTDKAQRVVPTKVYQGLAAGCVVVTSDTAPQRAALEGSAVLVPPGDAGALADALRSLADDRDRLAKLKTSGQMYAAERFRPAAVVQQLRRSVDHLEYGHR</sequence>
<evidence type="ECO:0000313" key="2">
    <source>
        <dbReference type="Proteomes" id="UP000502508"/>
    </source>
</evidence>
<reference evidence="1 2" key="2">
    <citation type="submission" date="2020-03" db="EMBL/GenBank/DDBJ databases">
        <authorList>
            <person name="Ichikawa N."/>
            <person name="Kimura A."/>
            <person name="Kitahashi Y."/>
            <person name="Uohara A."/>
        </authorList>
    </citation>
    <scope>NUCLEOTIDE SEQUENCE [LARGE SCALE GENOMIC DNA]</scope>
    <source>
        <strain evidence="1 2">NBRC 107702</strain>
    </source>
</reference>
<dbReference type="KEGG" id="pfla:Pflav_037210"/>
<dbReference type="Gene3D" id="3.40.50.2000">
    <property type="entry name" value="Glycogen Phosphorylase B"/>
    <property type="match status" value="1"/>
</dbReference>
<keyword evidence="2" id="KW-1185">Reference proteome</keyword>
<gene>
    <name evidence="1" type="ORF">Pflav_037210</name>
</gene>
<protein>
    <recommendedName>
        <fullName evidence="3">Glycosyl transferase family 1 domain-containing protein</fullName>
    </recommendedName>
</protein>
<dbReference type="Pfam" id="PF13692">
    <property type="entry name" value="Glyco_trans_1_4"/>
    <property type="match status" value="1"/>
</dbReference>
<name>A0A6F8XU93_9ACTN</name>
<organism evidence="1 2">
    <name type="scientific">Phytohabitans flavus</name>
    <dbReference type="NCBI Taxonomy" id="1076124"/>
    <lineage>
        <taxon>Bacteria</taxon>
        <taxon>Bacillati</taxon>
        <taxon>Actinomycetota</taxon>
        <taxon>Actinomycetes</taxon>
        <taxon>Micromonosporales</taxon>
        <taxon>Micromonosporaceae</taxon>
    </lineage>
</organism>
<dbReference type="SUPFAM" id="SSF53756">
    <property type="entry name" value="UDP-Glycosyltransferase/glycogen phosphorylase"/>
    <property type="match status" value="1"/>
</dbReference>
<dbReference type="EMBL" id="AP022870">
    <property type="protein sequence ID" value="BCB77311.1"/>
    <property type="molecule type" value="Genomic_DNA"/>
</dbReference>
<dbReference type="RefSeq" id="WP_173037137.1">
    <property type="nucleotide sequence ID" value="NZ_AP022870.1"/>
</dbReference>
<dbReference type="AlphaFoldDB" id="A0A6F8XU93"/>